<reference evidence="1" key="1">
    <citation type="submission" date="2021-06" db="EMBL/GenBank/DDBJ databases">
        <authorList>
            <person name="Hodson N. C."/>
            <person name="Mongue J. A."/>
            <person name="Jaron S. K."/>
        </authorList>
    </citation>
    <scope>NUCLEOTIDE SEQUENCE</scope>
</reference>
<evidence type="ECO:0000313" key="1">
    <source>
        <dbReference type="EMBL" id="CAG7817612.1"/>
    </source>
</evidence>
<comment type="caution">
    <text evidence="1">The sequence shown here is derived from an EMBL/GenBank/DDBJ whole genome shotgun (WGS) entry which is preliminary data.</text>
</comment>
<organism evidence="1 2">
    <name type="scientific">Allacma fusca</name>
    <dbReference type="NCBI Taxonomy" id="39272"/>
    <lineage>
        <taxon>Eukaryota</taxon>
        <taxon>Metazoa</taxon>
        <taxon>Ecdysozoa</taxon>
        <taxon>Arthropoda</taxon>
        <taxon>Hexapoda</taxon>
        <taxon>Collembola</taxon>
        <taxon>Symphypleona</taxon>
        <taxon>Sminthuridae</taxon>
        <taxon>Allacma</taxon>
    </lineage>
</organism>
<name>A0A8J2KJK6_9HEXA</name>
<protein>
    <submittedName>
        <fullName evidence="1">Uncharacterized protein</fullName>
    </submittedName>
</protein>
<gene>
    <name evidence="1" type="ORF">AFUS01_LOCUS28167</name>
</gene>
<sequence>MNTLQELRSVTERIIYLSYSKHCPANIIIYLLYRCVIVSTKHLILLSPVACSFSIQMDTVQIMTNIST</sequence>
<keyword evidence="2" id="KW-1185">Reference proteome</keyword>
<dbReference type="AlphaFoldDB" id="A0A8J2KJK6"/>
<evidence type="ECO:0000313" key="2">
    <source>
        <dbReference type="Proteomes" id="UP000708208"/>
    </source>
</evidence>
<proteinExistence type="predicted"/>
<dbReference type="EMBL" id="CAJVCH010398589">
    <property type="protein sequence ID" value="CAG7817612.1"/>
    <property type="molecule type" value="Genomic_DNA"/>
</dbReference>
<dbReference type="Proteomes" id="UP000708208">
    <property type="component" value="Unassembled WGS sequence"/>
</dbReference>
<accession>A0A8J2KJK6</accession>